<name>A0A420YCG1_9PEZI</name>
<dbReference type="CDD" id="cd14687">
    <property type="entry name" value="bZIP_ATF2"/>
    <property type="match status" value="1"/>
</dbReference>
<organism evidence="6 7">
    <name type="scientific">Coniochaeta pulveracea</name>
    <dbReference type="NCBI Taxonomy" id="177199"/>
    <lineage>
        <taxon>Eukaryota</taxon>
        <taxon>Fungi</taxon>
        <taxon>Dikarya</taxon>
        <taxon>Ascomycota</taxon>
        <taxon>Pezizomycotina</taxon>
        <taxon>Sordariomycetes</taxon>
        <taxon>Sordariomycetidae</taxon>
        <taxon>Coniochaetales</taxon>
        <taxon>Coniochaetaceae</taxon>
        <taxon>Coniochaeta</taxon>
    </lineage>
</organism>
<feature type="region of interest" description="Disordered" evidence="4">
    <location>
        <begin position="628"/>
        <end position="649"/>
    </location>
</feature>
<dbReference type="InterPro" id="IPR004827">
    <property type="entry name" value="bZIP"/>
</dbReference>
<accession>A0A420YCG1</accession>
<comment type="caution">
    <text evidence="6">The sequence shown here is derived from an EMBL/GenBank/DDBJ whole genome shotgun (WGS) entry which is preliminary data.</text>
</comment>
<protein>
    <recommendedName>
        <fullName evidence="5">BZIP domain-containing protein</fullName>
    </recommendedName>
</protein>
<keyword evidence="3" id="KW-0804">Transcription</keyword>
<feature type="compositionally biased region" description="Basic and acidic residues" evidence="4">
    <location>
        <begin position="555"/>
        <end position="569"/>
    </location>
</feature>
<feature type="compositionally biased region" description="Polar residues" evidence="4">
    <location>
        <begin position="380"/>
        <end position="394"/>
    </location>
</feature>
<feature type="region of interest" description="Disordered" evidence="4">
    <location>
        <begin position="511"/>
        <end position="612"/>
    </location>
</feature>
<dbReference type="PRINTS" id="PR00043">
    <property type="entry name" value="LEUZIPPRJUN"/>
</dbReference>
<evidence type="ECO:0000256" key="2">
    <source>
        <dbReference type="ARBA" id="ARBA00023125"/>
    </source>
</evidence>
<feature type="region of interest" description="Disordered" evidence="4">
    <location>
        <begin position="370"/>
        <end position="403"/>
    </location>
</feature>
<feature type="compositionally biased region" description="Acidic residues" evidence="4">
    <location>
        <begin position="530"/>
        <end position="549"/>
    </location>
</feature>
<feature type="compositionally biased region" description="Low complexity" evidence="4">
    <location>
        <begin position="370"/>
        <end position="379"/>
    </location>
</feature>
<keyword evidence="2" id="KW-0238">DNA-binding</keyword>
<dbReference type="PROSITE" id="PS00036">
    <property type="entry name" value="BZIP_BASIC"/>
    <property type="match status" value="1"/>
</dbReference>
<evidence type="ECO:0000256" key="4">
    <source>
        <dbReference type="SAM" id="MobiDB-lite"/>
    </source>
</evidence>
<dbReference type="OrthoDB" id="295274at2759"/>
<evidence type="ECO:0000256" key="3">
    <source>
        <dbReference type="ARBA" id="ARBA00023163"/>
    </source>
</evidence>
<sequence length="649" mass="70717">MNETMPQVVEASGTEYSYSASMQHQPLPRYDHPGAASQIETQAAAYAEYEMHTLHSYMSVPVDYTVAPRTAGLSQTPMASTPGQCVWPSTVDGAGETMDGIQADGASFEANVMGAPGGDSYQLYGYYPTHQIYPFQALGTTSPFPESTLFHYSNQNPVDNARQPWNPTPEVEIYQQPPTDSRVPVQTAASSPSLPNGTHDKSHNDNDAKPQPPVPRKRGRPRKLKKVDLPPVVTTSIIAASQELQPPPPSSTSLGTWTSHSSPTSYLSSANGSTSTSRSELMSCDVKVEQEQSHSCWDHVETRHPSPLVTETPPVIQSGSSIPSSPPTRTVPSISVSYQQQQQQQQQQEQEQQLPSYSVTAHQVPFCSASSSIPGEASSYQQPQQRMIPTSPTTDPHHRPFSTRQSSMASLHTGHGLHALGRHAVRKDQKSRNRVAATKCRLKTKAATTALEEEEKVESERNFVLSGMVARLREEYFMLRNQLLMHSNCNCTLIRQYLEKQARLLAETGNCYPSVNQDRKGSSADNSMLIEEDGDDACGSEDAEGEEWDAQTMVDTKKVDEPAFQKVEEAASQMKKKRRAGRPGKGSNSTSSSSPVAAATPPGSPAAATTVGSLVQVREKVVRRRLTRGNSLVTGMTPRSGQRLAGLVQ</sequence>
<dbReference type="Proteomes" id="UP000275385">
    <property type="component" value="Unassembled WGS sequence"/>
</dbReference>
<dbReference type="InterPro" id="IPR002112">
    <property type="entry name" value="Leuzip_Jun"/>
</dbReference>
<feature type="compositionally biased region" description="Basic and acidic residues" evidence="4">
    <location>
        <begin position="198"/>
        <end position="208"/>
    </location>
</feature>
<reference evidence="6 7" key="1">
    <citation type="submission" date="2018-08" db="EMBL/GenBank/DDBJ databases">
        <title>Draft genome of the lignicolous fungus Coniochaeta pulveracea.</title>
        <authorList>
            <person name="Borstlap C.J."/>
            <person name="De Witt R.N."/>
            <person name="Botha A."/>
            <person name="Volschenk H."/>
        </authorList>
    </citation>
    <scope>NUCLEOTIDE SEQUENCE [LARGE SCALE GENOMIC DNA]</scope>
    <source>
        <strain evidence="6 7">CAB683</strain>
    </source>
</reference>
<evidence type="ECO:0000259" key="5">
    <source>
        <dbReference type="PROSITE" id="PS00036"/>
    </source>
</evidence>
<gene>
    <name evidence="6" type="ORF">DL546_007838</name>
</gene>
<feature type="compositionally biased region" description="Polar residues" evidence="4">
    <location>
        <begin position="628"/>
        <end position="640"/>
    </location>
</feature>
<dbReference type="GO" id="GO:0003677">
    <property type="term" value="F:DNA binding"/>
    <property type="evidence" value="ECO:0007669"/>
    <property type="project" value="UniProtKB-KW"/>
</dbReference>
<feature type="compositionally biased region" description="Basic residues" evidence="4">
    <location>
        <begin position="215"/>
        <end position="225"/>
    </location>
</feature>
<dbReference type="InterPro" id="IPR046347">
    <property type="entry name" value="bZIP_sf"/>
</dbReference>
<feature type="compositionally biased region" description="Low complexity" evidence="4">
    <location>
        <begin position="313"/>
        <end position="353"/>
    </location>
</feature>
<keyword evidence="7" id="KW-1185">Reference proteome</keyword>
<feature type="compositionally biased region" description="Polar residues" evidence="4">
    <location>
        <begin position="233"/>
        <end position="244"/>
    </location>
</feature>
<dbReference type="Gene3D" id="1.20.5.170">
    <property type="match status" value="1"/>
</dbReference>
<feature type="compositionally biased region" description="Polar residues" evidence="4">
    <location>
        <begin position="187"/>
        <end position="196"/>
    </location>
</feature>
<evidence type="ECO:0000256" key="1">
    <source>
        <dbReference type="ARBA" id="ARBA00023015"/>
    </source>
</evidence>
<feature type="compositionally biased region" description="Low complexity" evidence="4">
    <location>
        <begin position="585"/>
        <end position="612"/>
    </location>
</feature>
<proteinExistence type="predicted"/>
<dbReference type="AlphaFoldDB" id="A0A420YCG1"/>
<dbReference type="GO" id="GO:0003700">
    <property type="term" value="F:DNA-binding transcription factor activity"/>
    <property type="evidence" value="ECO:0007669"/>
    <property type="project" value="InterPro"/>
</dbReference>
<feature type="domain" description="BZIP" evidence="5">
    <location>
        <begin position="430"/>
        <end position="443"/>
    </location>
</feature>
<feature type="region of interest" description="Disordered" evidence="4">
    <location>
        <begin position="296"/>
        <end position="357"/>
    </location>
</feature>
<dbReference type="STRING" id="177199.A0A420YCG1"/>
<evidence type="ECO:0000313" key="7">
    <source>
        <dbReference type="Proteomes" id="UP000275385"/>
    </source>
</evidence>
<feature type="compositionally biased region" description="Low complexity" evidence="4">
    <location>
        <begin position="259"/>
        <end position="277"/>
    </location>
</feature>
<evidence type="ECO:0000313" key="6">
    <source>
        <dbReference type="EMBL" id="RKU45598.1"/>
    </source>
</evidence>
<dbReference type="EMBL" id="QVQW01000020">
    <property type="protein sequence ID" value="RKU45598.1"/>
    <property type="molecule type" value="Genomic_DNA"/>
</dbReference>
<feature type="region of interest" description="Disordered" evidence="4">
    <location>
        <begin position="150"/>
        <end position="277"/>
    </location>
</feature>
<keyword evidence="1" id="KW-0805">Transcription regulation</keyword>
<dbReference type="SUPFAM" id="SSF57959">
    <property type="entry name" value="Leucine zipper domain"/>
    <property type="match status" value="1"/>
</dbReference>